<dbReference type="AlphaFoldDB" id="A0A6H1Z5N5"/>
<sequence>MAGSIGGFPVHNYGSDPLGKMGLQMMQSSMDWDQQKKISEQKAMQEAAAGQRSAYMKTVEAGTAAPGSGEAMYGPGVGQGVDAMNKQAAVAEMIKKNQSILKFNIDNQTYTEKQITQLESAQKKMLEKKTELLDAGGQEDMVTYMNDQLKAMDGQISKLRGFSVGDSVLMSDIASWKSTRQEENVKQIAMLGTELRSAMETKNPIPEEINAASGKLQAAITIARDKWKLSKESFTLEADLLSKGAEAFKQNIINQLKPKEPKEFAPSNEDKAILDRMASLGLPDSPQNRDKVRTMLANDPSKSRDTALVSNTAFISKVLKIPEQEAIQLALKTKDSEGSVSDINKLGTMLESLANDKNPSKWKMALIEKTAEKLGWNLIKIDPKTKPGDVFGKVWPTTTEEGGYSLEPKKTKENVPTQKSAAPITATNPKTGAKVQWDGKRWIPAK</sequence>
<gene>
    <name evidence="3" type="ORF">MM415A00275_0017</name>
    <name evidence="2" type="ORF">MM415B00324_0033</name>
</gene>
<feature type="region of interest" description="Disordered" evidence="1">
    <location>
        <begin position="400"/>
        <end position="446"/>
    </location>
</feature>
<feature type="compositionally biased region" description="Polar residues" evidence="1">
    <location>
        <begin position="414"/>
        <end position="430"/>
    </location>
</feature>
<accession>A0A6H1Z5N5</accession>
<protein>
    <submittedName>
        <fullName evidence="2">Uncharacterized protein</fullName>
    </submittedName>
</protein>
<proteinExistence type="predicted"/>
<dbReference type="EMBL" id="MT142512">
    <property type="protein sequence ID" value="QJA83512.1"/>
    <property type="molecule type" value="Genomic_DNA"/>
</dbReference>
<name>A0A6H1Z5N5_9ZZZZ</name>
<evidence type="ECO:0000256" key="1">
    <source>
        <dbReference type="SAM" id="MobiDB-lite"/>
    </source>
</evidence>
<dbReference type="EMBL" id="MT141562">
    <property type="protein sequence ID" value="QJA43203.1"/>
    <property type="molecule type" value="Genomic_DNA"/>
</dbReference>
<feature type="compositionally biased region" description="Basic and acidic residues" evidence="1">
    <location>
        <begin position="437"/>
        <end position="446"/>
    </location>
</feature>
<reference evidence="2" key="1">
    <citation type="submission" date="2020-03" db="EMBL/GenBank/DDBJ databases">
        <title>The deep terrestrial virosphere.</title>
        <authorList>
            <person name="Holmfeldt K."/>
            <person name="Nilsson E."/>
            <person name="Simone D."/>
            <person name="Lopez-Fernandez M."/>
            <person name="Wu X."/>
            <person name="de Brujin I."/>
            <person name="Lundin D."/>
            <person name="Andersson A."/>
            <person name="Bertilsson S."/>
            <person name="Dopson M."/>
        </authorList>
    </citation>
    <scope>NUCLEOTIDE SEQUENCE</scope>
    <source>
        <strain evidence="3">MM415A00275</strain>
        <strain evidence="2">MM415B00324</strain>
    </source>
</reference>
<organism evidence="2">
    <name type="scientific">viral metagenome</name>
    <dbReference type="NCBI Taxonomy" id="1070528"/>
    <lineage>
        <taxon>unclassified sequences</taxon>
        <taxon>metagenomes</taxon>
        <taxon>organismal metagenomes</taxon>
    </lineage>
</organism>
<evidence type="ECO:0000313" key="3">
    <source>
        <dbReference type="EMBL" id="QJA83512.1"/>
    </source>
</evidence>
<evidence type="ECO:0000313" key="2">
    <source>
        <dbReference type="EMBL" id="QJA43203.1"/>
    </source>
</evidence>